<keyword evidence="5" id="KW-1185">Reference proteome</keyword>
<dbReference type="PANTHER" id="PTHR34475">
    <property type="match status" value="1"/>
</dbReference>
<dbReference type="AlphaFoldDB" id="A0A7W2A888"/>
<dbReference type="SUPFAM" id="SSF47413">
    <property type="entry name" value="lambda repressor-like DNA-binding domains"/>
    <property type="match status" value="1"/>
</dbReference>
<dbReference type="InterPro" id="IPR010982">
    <property type="entry name" value="Lambda_DNA-bd_dom_sf"/>
</dbReference>
<accession>A0A7W2A888</accession>
<dbReference type="RefSeq" id="WP_181751649.1">
    <property type="nucleotide sequence ID" value="NZ_JACEIQ010000007.1"/>
</dbReference>
<dbReference type="EMBL" id="JACEIQ010000007">
    <property type="protein sequence ID" value="MBA4494405.1"/>
    <property type="molecule type" value="Genomic_DNA"/>
</dbReference>
<feature type="transmembrane region" description="Helical" evidence="2">
    <location>
        <begin position="209"/>
        <end position="231"/>
    </location>
</feature>
<comment type="caution">
    <text evidence="4">The sequence shown here is derived from an EMBL/GenBank/DDBJ whole genome shotgun (WGS) entry which is preliminary data.</text>
</comment>
<evidence type="ECO:0000256" key="2">
    <source>
        <dbReference type="SAM" id="Phobius"/>
    </source>
</evidence>
<gene>
    <name evidence="4" type="ORF">H1191_08815</name>
</gene>
<dbReference type="InterPro" id="IPR050400">
    <property type="entry name" value="Bact_Cytoskel_RodZ"/>
</dbReference>
<dbReference type="Proteomes" id="UP000535491">
    <property type="component" value="Unassembled WGS sequence"/>
</dbReference>
<feature type="compositionally biased region" description="Polar residues" evidence="1">
    <location>
        <begin position="143"/>
        <end position="153"/>
    </location>
</feature>
<evidence type="ECO:0000256" key="1">
    <source>
        <dbReference type="SAM" id="MobiDB-lite"/>
    </source>
</evidence>
<dbReference type="SMART" id="SM00530">
    <property type="entry name" value="HTH_XRE"/>
    <property type="match status" value="1"/>
</dbReference>
<dbReference type="GO" id="GO:0003677">
    <property type="term" value="F:DNA binding"/>
    <property type="evidence" value="ECO:0007669"/>
    <property type="project" value="InterPro"/>
</dbReference>
<feature type="region of interest" description="Disordered" evidence="1">
    <location>
        <begin position="236"/>
        <end position="263"/>
    </location>
</feature>
<dbReference type="Gene3D" id="1.10.260.40">
    <property type="entry name" value="lambda repressor-like DNA-binding domains"/>
    <property type="match status" value="1"/>
</dbReference>
<protein>
    <submittedName>
        <fullName evidence="4">Helix-turn-helix domain-containing protein</fullName>
    </submittedName>
</protein>
<sequence>MGVGIVLKQARERIGYSLEEMNRITNIHTEYLHALENDRFDQLPSPFYARAFLRAYAKSLGLEVQPLLDTLEKVYQNTASYQAASVKRGQGTPNDNYDSAGDLLNSRKKRSLPPGTEEPADYSLRTLPAPNQVPSRQRLVRSPESQPPQSVNPTYAPVEKGLPVQNGFPNLPKPDPSAQTLSPRRVAIEAKQGQADAAEKENKKGKKPAGLAIGVAVAALLLVGGVGAYVMTGDDSGQTSVSEGSDIDSSPIDTSVNANGKDVPILMDGGSSENEYEGQLYTISNVNKLEVKVKGKTGESVVMHAPSPKESPKIFTLRVGQEVALDTGGKNEIWFRLSVPSNVEVTVNGQTIRTDAQDTQKSYRVQLKK</sequence>
<name>A0A7W2A888_9BACL</name>
<reference evidence="4 5" key="1">
    <citation type="submission" date="2020-07" db="EMBL/GenBank/DDBJ databases">
        <authorList>
            <person name="Feng H."/>
        </authorList>
    </citation>
    <scope>NUCLEOTIDE SEQUENCE [LARGE SCALE GENOMIC DNA]</scope>
    <source>
        <strain evidence="5">s-10</strain>
    </source>
</reference>
<feature type="compositionally biased region" description="Polar residues" evidence="1">
    <location>
        <begin position="236"/>
        <end position="258"/>
    </location>
</feature>
<dbReference type="InterPro" id="IPR001387">
    <property type="entry name" value="Cro/C1-type_HTH"/>
</dbReference>
<keyword evidence="2" id="KW-1133">Transmembrane helix</keyword>
<dbReference type="PANTHER" id="PTHR34475:SF1">
    <property type="entry name" value="CYTOSKELETON PROTEIN RODZ"/>
    <property type="match status" value="1"/>
</dbReference>
<feature type="domain" description="HTH cro/C1-type" evidence="3">
    <location>
        <begin position="6"/>
        <end position="63"/>
    </location>
</feature>
<keyword evidence="2" id="KW-0472">Membrane</keyword>
<evidence type="ECO:0000313" key="5">
    <source>
        <dbReference type="Proteomes" id="UP000535491"/>
    </source>
</evidence>
<proteinExistence type="predicted"/>
<feature type="region of interest" description="Disordered" evidence="1">
    <location>
        <begin position="84"/>
        <end position="180"/>
    </location>
</feature>
<dbReference type="CDD" id="cd00093">
    <property type="entry name" value="HTH_XRE"/>
    <property type="match status" value="1"/>
</dbReference>
<dbReference type="Pfam" id="PF13413">
    <property type="entry name" value="HTH_25"/>
    <property type="match status" value="1"/>
</dbReference>
<evidence type="ECO:0000313" key="4">
    <source>
        <dbReference type="EMBL" id="MBA4494405.1"/>
    </source>
</evidence>
<keyword evidence="2" id="KW-0812">Transmembrane</keyword>
<evidence type="ECO:0000259" key="3">
    <source>
        <dbReference type="SMART" id="SM00530"/>
    </source>
</evidence>
<organism evidence="4 5">
    <name type="scientific">Paenactinomyces guangxiensis</name>
    <dbReference type="NCBI Taxonomy" id="1490290"/>
    <lineage>
        <taxon>Bacteria</taxon>
        <taxon>Bacillati</taxon>
        <taxon>Bacillota</taxon>
        <taxon>Bacilli</taxon>
        <taxon>Bacillales</taxon>
        <taxon>Thermoactinomycetaceae</taxon>
        <taxon>Paenactinomyces</taxon>
    </lineage>
</organism>